<evidence type="ECO:0000313" key="2">
    <source>
        <dbReference type="Proteomes" id="UP000316079"/>
    </source>
</evidence>
<organism evidence="1 2">
    <name type="scientific">Danionella cerebrum</name>
    <dbReference type="NCBI Taxonomy" id="2873325"/>
    <lineage>
        <taxon>Eukaryota</taxon>
        <taxon>Metazoa</taxon>
        <taxon>Chordata</taxon>
        <taxon>Craniata</taxon>
        <taxon>Vertebrata</taxon>
        <taxon>Euteleostomi</taxon>
        <taxon>Actinopterygii</taxon>
        <taxon>Neopterygii</taxon>
        <taxon>Teleostei</taxon>
        <taxon>Ostariophysi</taxon>
        <taxon>Cypriniformes</taxon>
        <taxon>Danionidae</taxon>
        <taxon>Danioninae</taxon>
        <taxon>Danionella</taxon>
    </lineage>
</organism>
<protein>
    <submittedName>
        <fullName evidence="1">Uncharacterized protein</fullName>
    </submittedName>
</protein>
<reference evidence="1 2" key="1">
    <citation type="journal article" date="2019" name="Sci. Data">
        <title>Hybrid genome assembly and annotation of Danionella translucida.</title>
        <authorList>
            <person name="Kadobianskyi M."/>
            <person name="Schulze L."/>
            <person name="Schuelke M."/>
            <person name="Judkewitz B."/>
        </authorList>
    </citation>
    <scope>NUCLEOTIDE SEQUENCE [LARGE SCALE GENOMIC DNA]</scope>
    <source>
        <strain evidence="1 2">Bolton</strain>
    </source>
</reference>
<evidence type="ECO:0000313" key="1">
    <source>
        <dbReference type="EMBL" id="TRY96960.1"/>
    </source>
</evidence>
<dbReference type="OrthoDB" id="6678352at2759"/>
<dbReference type="EMBL" id="SRMA01025245">
    <property type="protein sequence ID" value="TRY96960.1"/>
    <property type="molecule type" value="Genomic_DNA"/>
</dbReference>
<dbReference type="Proteomes" id="UP000316079">
    <property type="component" value="Unassembled WGS sequence"/>
</dbReference>
<dbReference type="AlphaFoldDB" id="A0A553R456"/>
<comment type="caution">
    <text evidence="1">The sequence shown here is derived from an EMBL/GenBank/DDBJ whole genome shotgun (WGS) entry which is preliminary data.</text>
</comment>
<gene>
    <name evidence="1" type="ORF">DNTS_033569</name>
</gene>
<sequence length="73" mass="8006">MEVRAEAEFTECSLTGHRSRSLFLSLSLSLLVSGGIRRCQPTLSSHTQSHQSFGFIIHDFVGFIITADDYSGG</sequence>
<name>A0A553R456_9TELE</name>
<proteinExistence type="predicted"/>
<keyword evidence="2" id="KW-1185">Reference proteome</keyword>
<accession>A0A553R456</accession>